<evidence type="ECO:0000256" key="1">
    <source>
        <dbReference type="SAM" id="Coils"/>
    </source>
</evidence>
<keyword evidence="5" id="KW-1185">Reference proteome</keyword>
<comment type="caution">
    <text evidence="4">The sequence shown here is derived from an EMBL/GenBank/DDBJ whole genome shotgun (WGS) entry which is preliminary data.</text>
</comment>
<organism evidence="4 5">
    <name type="scientific">Ambispora gerdemannii</name>
    <dbReference type="NCBI Taxonomy" id="144530"/>
    <lineage>
        <taxon>Eukaryota</taxon>
        <taxon>Fungi</taxon>
        <taxon>Fungi incertae sedis</taxon>
        <taxon>Mucoromycota</taxon>
        <taxon>Glomeromycotina</taxon>
        <taxon>Glomeromycetes</taxon>
        <taxon>Archaeosporales</taxon>
        <taxon>Ambisporaceae</taxon>
        <taxon>Ambispora</taxon>
    </lineage>
</organism>
<gene>
    <name evidence="4" type="ORF">AGERDE_LOCUS9448</name>
</gene>
<feature type="transmembrane region" description="Helical" evidence="3">
    <location>
        <begin position="198"/>
        <end position="217"/>
    </location>
</feature>
<feature type="coiled-coil region" evidence="1">
    <location>
        <begin position="34"/>
        <end position="124"/>
    </location>
</feature>
<accession>A0A9N9GKD2</accession>
<evidence type="ECO:0000256" key="3">
    <source>
        <dbReference type="SAM" id="Phobius"/>
    </source>
</evidence>
<reference evidence="4" key="1">
    <citation type="submission" date="2021-06" db="EMBL/GenBank/DDBJ databases">
        <authorList>
            <person name="Kallberg Y."/>
            <person name="Tangrot J."/>
            <person name="Rosling A."/>
        </authorList>
    </citation>
    <scope>NUCLEOTIDE SEQUENCE</scope>
    <source>
        <strain evidence="4">MT106</strain>
    </source>
</reference>
<feature type="region of interest" description="Disordered" evidence="2">
    <location>
        <begin position="15"/>
        <end position="34"/>
    </location>
</feature>
<name>A0A9N9GKD2_9GLOM</name>
<keyword evidence="1" id="KW-0175">Coiled coil</keyword>
<dbReference type="EMBL" id="CAJVPL010002361">
    <property type="protein sequence ID" value="CAG8608108.1"/>
    <property type="molecule type" value="Genomic_DNA"/>
</dbReference>
<proteinExistence type="predicted"/>
<sequence>MANIHTLNEINNGAPLVSGNKLGDSPSNRYPSSRTELENQLACLKHDLDIALIQLGTRNTLLIKNNESFSERVCQLEDEIQALQSEIKELEMKYFLAQKDLSEMDSLRRELAQSRQNVELKNVDLDLKEDELSEKKGELMRTKTLSEKEILHQEANNHLAEQIPKTSTESEVLGGVSGLEKDNGITSPETTPKVPNSLFFQHAIIFAIVLLIIYFLWRIFSYLYSFISPINEEKNLPNYKIPINRNYSYGFPIHNAEEPKNRTTSYETSSFGYG</sequence>
<evidence type="ECO:0000256" key="2">
    <source>
        <dbReference type="SAM" id="MobiDB-lite"/>
    </source>
</evidence>
<dbReference type="Proteomes" id="UP000789831">
    <property type="component" value="Unassembled WGS sequence"/>
</dbReference>
<protein>
    <submittedName>
        <fullName evidence="4">8813_t:CDS:1</fullName>
    </submittedName>
</protein>
<feature type="compositionally biased region" description="Polar residues" evidence="2">
    <location>
        <begin position="25"/>
        <end position="34"/>
    </location>
</feature>
<keyword evidence="3" id="KW-1133">Transmembrane helix</keyword>
<keyword evidence="3" id="KW-0472">Membrane</keyword>
<evidence type="ECO:0000313" key="4">
    <source>
        <dbReference type="EMBL" id="CAG8608108.1"/>
    </source>
</evidence>
<dbReference type="AlphaFoldDB" id="A0A9N9GKD2"/>
<dbReference type="OrthoDB" id="2404780at2759"/>
<keyword evidence="3" id="KW-0812">Transmembrane</keyword>
<evidence type="ECO:0000313" key="5">
    <source>
        <dbReference type="Proteomes" id="UP000789831"/>
    </source>
</evidence>